<dbReference type="Gene3D" id="3.30.470.20">
    <property type="entry name" value="ATP-grasp fold, B domain"/>
    <property type="match status" value="2"/>
</dbReference>
<proteinExistence type="predicted"/>
<keyword evidence="3" id="KW-0808">Transferase</keyword>
<organism evidence="3 4">
    <name type="scientific">Desulfosporosinus fructosivorans</name>
    <dbReference type="NCBI Taxonomy" id="2018669"/>
    <lineage>
        <taxon>Bacteria</taxon>
        <taxon>Bacillati</taxon>
        <taxon>Bacillota</taxon>
        <taxon>Clostridia</taxon>
        <taxon>Eubacteriales</taxon>
        <taxon>Desulfitobacteriaceae</taxon>
        <taxon>Desulfosporosinus</taxon>
    </lineage>
</organism>
<dbReference type="AlphaFoldDB" id="A0A4Z0R3B6"/>
<dbReference type="InterPro" id="IPR008279">
    <property type="entry name" value="PEP-util_enz_mobile_dom"/>
</dbReference>
<reference evidence="3 4" key="1">
    <citation type="submission" date="2019-03" db="EMBL/GenBank/DDBJ databases">
        <title>Draft Genome Sequence of Desulfosporosinus fructosivorans Strain 63.6F, Isolated from Marine Sediment in the Baltic Sea.</title>
        <authorList>
            <person name="Hausmann B."/>
            <person name="Vandieken V."/>
            <person name="Pjevac P."/>
            <person name="Schreck K."/>
            <person name="Herbold C.W."/>
            <person name="Loy A."/>
        </authorList>
    </citation>
    <scope>NUCLEOTIDE SEQUENCE [LARGE SCALE GENOMIC DNA]</scope>
    <source>
        <strain evidence="3 4">63.6F</strain>
    </source>
</reference>
<comment type="caution">
    <text evidence="3">The sequence shown here is derived from an EMBL/GenBank/DDBJ whole genome shotgun (WGS) entry which is preliminary data.</text>
</comment>
<feature type="domain" description="Pyruvate phosphate dikinase AMP/ATP-binding" evidence="2">
    <location>
        <begin position="47"/>
        <end position="196"/>
    </location>
</feature>
<dbReference type="Pfam" id="PF00391">
    <property type="entry name" value="PEP-utilizers"/>
    <property type="match status" value="1"/>
</dbReference>
<dbReference type="OrthoDB" id="9765468at2"/>
<protein>
    <submittedName>
        <fullName evidence="3">Pyruvate, phosphate dikinase</fullName>
    </submittedName>
</protein>
<gene>
    <name evidence="3" type="ORF">E4K67_15625</name>
</gene>
<dbReference type="SUPFAM" id="SSF56059">
    <property type="entry name" value="Glutathione synthetase ATP-binding domain-like"/>
    <property type="match status" value="1"/>
</dbReference>
<evidence type="ECO:0000313" key="4">
    <source>
        <dbReference type="Proteomes" id="UP000298460"/>
    </source>
</evidence>
<feature type="domain" description="Pyruvate phosphate dikinase AMP/ATP-binding" evidence="2">
    <location>
        <begin position="214"/>
        <end position="254"/>
    </location>
</feature>
<sequence length="821" mass="91032">MKQLVYLFKELRTEHNQLAGGKGGVLAHLYQKGYPVPNGFIIMPTAFKKDELIPEAWGQVQTYLKQICQEGGESSCAVRSSALSEDSSMASFAGQFDTVLDVSTDDEVRKAIRTVSKSRHSKEVQVYSEVKGINESHDMAVVIQQMVKADISGVLFTADPVTGNRNEMAGNFIFGLGEKLVSGQVTAYTFKLGRKTGIWRRVAYDGPPELKNFATKLYKLGNRLEKEMGCPQDIEWSIAGGTLYLLQSRPVTTLIGHNPTTGECNDSMTGNYLWSNVNFGEAIPQVMTPLTWSVQQQIFESWKLLPGYQSSGNIGGRIYLNLSIYASVLSALGKSKQGIMRFLEGLLYTRIPESIEIPLIPLSKRTMVSFIFNFVGIIITQMGVVRELPRFLSTNPAWCERMQKQLHETNKKAELTFLWHNEIFTHLKDTVWSVMGSTTQFSDYTIKLRRELIELLGPEDADTLISGLSSSSNVRDASGSGLIASLGPVLGIAKLARREIDRTEYIDQYGHRGPNEFELSVPRPAEDPGWLNQQLAQFEKSPIDIEALLIKRRAEFTTAWNRFETSHPRKVRSMKRRINKVAPKARMREAVRSEYVRDRWVARNFALRAGQLTGLGDDVFFLTIEEVLNVLSGDETVVKFIPARKDIHRRYSSLPAYPSIICGRFDPFLWAVDPKRCNDIYDAYGSASGSTYDSSESKGNVITGSAGSAGRIEGVIRRLHSPEEGDQFQKGEILVTSQTDIAWTPLFPRAGAIVTDVGAPLSHAAIVARELGIPAVVGCGNATMRLQTGDRVLVDGGQGVVIKLTTSGPSVLNKDSDCRCV</sequence>
<dbReference type="InterPro" id="IPR051549">
    <property type="entry name" value="PEP_Utilizing_Enz"/>
</dbReference>
<evidence type="ECO:0000313" key="3">
    <source>
        <dbReference type="EMBL" id="TGE37280.1"/>
    </source>
</evidence>
<dbReference type="GO" id="GO:0005524">
    <property type="term" value="F:ATP binding"/>
    <property type="evidence" value="ECO:0007669"/>
    <property type="project" value="InterPro"/>
</dbReference>
<feature type="domain" description="PEP-utilising enzyme mobile" evidence="1">
    <location>
        <begin position="728"/>
        <end position="799"/>
    </location>
</feature>
<dbReference type="RefSeq" id="WP_135548301.1">
    <property type="nucleotide sequence ID" value="NZ_SPQQ01000005.1"/>
</dbReference>
<evidence type="ECO:0000259" key="1">
    <source>
        <dbReference type="Pfam" id="PF00391"/>
    </source>
</evidence>
<dbReference type="Proteomes" id="UP000298460">
    <property type="component" value="Unassembled WGS sequence"/>
</dbReference>
<dbReference type="PANTHER" id="PTHR43615">
    <property type="entry name" value="PHOSPHOENOLPYRUVATE SYNTHASE-RELATED"/>
    <property type="match status" value="1"/>
</dbReference>
<dbReference type="EMBL" id="SPQQ01000005">
    <property type="protein sequence ID" value="TGE37280.1"/>
    <property type="molecule type" value="Genomic_DNA"/>
</dbReference>
<keyword evidence="3" id="KW-0418">Kinase</keyword>
<dbReference type="Pfam" id="PF01326">
    <property type="entry name" value="PPDK_N"/>
    <property type="match status" value="2"/>
</dbReference>
<dbReference type="Gene3D" id="3.30.1490.20">
    <property type="entry name" value="ATP-grasp fold, A domain"/>
    <property type="match status" value="2"/>
</dbReference>
<dbReference type="InterPro" id="IPR002192">
    <property type="entry name" value="PPDK_AMP/ATP-bd"/>
</dbReference>
<keyword evidence="4" id="KW-1185">Reference proteome</keyword>
<accession>A0A4Z0R3B6</accession>
<dbReference type="GO" id="GO:0016301">
    <property type="term" value="F:kinase activity"/>
    <property type="evidence" value="ECO:0007669"/>
    <property type="project" value="UniProtKB-KW"/>
</dbReference>
<dbReference type="SUPFAM" id="SSF52009">
    <property type="entry name" value="Phosphohistidine domain"/>
    <property type="match status" value="1"/>
</dbReference>
<name>A0A4Z0R3B6_9FIRM</name>
<dbReference type="PANTHER" id="PTHR43615:SF1">
    <property type="entry name" value="PPDK_N DOMAIN-CONTAINING PROTEIN"/>
    <property type="match status" value="1"/>
</dbReference>
<dbReference type="InterPro" id="IPR036637">
    <property type="entry name" value="Phosphohistidine_dom_sf"/>
</dbReference>
<dbReference type="InterPro" id="IPR013815">
    <property type="entry name" value="ATP_grasp_subdomain_1"/>
</dbReference>
<evidence type="ECO:0000259" key="2">
    <source>
        <dbReference type="Pfam" id="PF01326"/>
    </source>
</evidence>
<keyword evidence="3" id="KW-0670">Pyruvate</keyword>
<dbReference type="Gene3D" id="3.50.30.10">
    <property type="entry name" value="Phosphohistidine domain"/>
    <property type="match status" value="1"/>
</dbReference>